<feature type="transmembrane region" description="Helical" evidence="6">
    <location>
        <begin position="454"/>
        <end position="482"/>
    </location>
</feature>
<keyword evidence="4 6" id="KW-1133">Transmembrane helix</keyword>
<dbReference type="InterPro" id="IPR050833">
    <property type="entry name" value="Poly_Biosynth_Transport"/>
</dbReference>
<feature type="transmembrane region" description="Helical" evidence="6">
    <location>
        <begin position="27"/>
        <end position="47"/>
    </location>
</feature>
<comment type="subcellular location">
    <subcellularLocation>
        <location evidence="1">Cell membrane</location>
        <topology evidence="1">Multi-pass membrane protein</topology>
    </subcellularLocation>
</comment>
<keyword evidence="5 6" id="KW-0472">Membrane</keyword>
<evidence type="ECO:0000256" key="4">
    <source>
        <dbReference type="ARBA" id="ARBA00022989"/>
    </source>
</evidence>
<evidence type="ECO:0000256" key="2">
    <source>
        <dbReference type="ARBA" id="ARBA00022475"/>
    </source>
</evidence>
<dbReference type="GO" id="GO:0005886">
    <property type="term" value="C:plasma membrane"/>
    <property type="evidence" value="ECO:0007669"/>
    <property type="project" value="UniProtKB-SubCell"/>
</dbReference>
<name>A0A517SYG3_9BACT</name>
<keyword evidence="8" id="KW-1185">Reference proteome</keyword>
<evidence type="ECO:0000256" key="1">
    <source>
        <dbReference type="ARBA" id="ARBA00004651"/>
    </source>
</evidence>
<dbReference type="PANTHER" id="PTHR30250:SF11">
    <property type="entry name" value="O-ANTIGEN TRANSPORTER-RELATED"/>
    <property type="match status" value="1"/>
</dbReference>
<feature type="transmembrane region" description="Helical" evidence="6">
    <location>
        <begin position="166"/>
        <end position="188"/>
    </location>
</feature>
<keyword evidence="2" id="KW-1003">Cell membrane</keyword>
<dbReference type="InterPro" id="IPR002797">
    <property type="entry name" value="Polysacc_synth"/>
</dbReference>
<keyword evidence="3 6" id="KW-0812">Transmembrane</keyword>
<feature type="transmembrane region" description="Helical" evidence="6">
    <location>
        <begin position="396"/>
        <end position="415"/>
    </location>
</feature>
<dbReference type="Pfam" id="PF01943">
    <property type="entry name" value="Polysacc_synt"/>
    <property type="match status" value="1"/>
</dbReference>
<feature type="transmembrane region" description="Helical" evidence="6">
    <location>
        <begin position="103"/>
        <end position="124"/>
    </location>
</feature>
<feature type="transmembrane region" description="Helical" evidence="6">
    <location>
        <begin position="136"/>
        <end position="154"/>
    </location>
</feature>
<dbReference type="PANTHER" id="PTHR30250">
    <property type="entry name" value="PST FAMILY PREDICTED COLANIC ACID TRANSPORTER"/>
    <property type="match status" value="1"/>
</dbReference>
<feature type="transmembrane region" description="Helical" evidence="6">
    <location>
        <begin position="285"/>
        <end position="311"/>
    </location>
</feature>
<protein>
    <submittedName>
        <fullName evidence="7">MurJ-like flippase</fullName>
    </submittedName>
</protein>
<feature type="transmembrane region" description="Helical" evidence="6">
    <location>
        <begin position="62"/>
        <end position="82"/>
    </location>
</feature>
<evidence type="ECO:0000256" key="3">
    <source>
        <dbReference type="ARBA" id="ARBA00022692"/>
    </source>
</evidence>
<gene>
    <name evidence="7" type="ORF">SV7mr_37190</name>
</gene>
<dbReference type="Proteomes" id="UP000315003">
    <property type="component" value="Chromosome"/>
</dbReference>
<evidence type="ECO:0000256" key="6">
    <source>
        <dbReference type="SAM" id="Phobius"/>
    </source>
</evidence>
<sequence length="512" mass="55921">MDRQPAASETQPNRGGSLASDTFSKSLLLILGLMVLQRGVGFFRSFFVCDSLSPEQIGRWDLAFNFLVVAAPVAVLGIPGSFGRYLPSFQASGQSRRVLRQTLIACLSLTLMATFALWFSADWIAKHFLGDRENVFLARLITIGLFLPITFNFFTSWFTGRCLNRIVFRIQCTQSISFAALCLGLLYWQPPTAEAIVCALFGSYAIALMLCLLYVHVDRHADGPTKATRGHLWKTLLPFAVWFWLADFVMGLTGICDRLLIVNLIPHPTSSAEQTQHIQHLVGQYHTACIIPLVLASIGAMISSTGLPYLSTQWEQGNREAVSTRINHLIQGTAALCLVACTMLAFVGPALFHLLWGDKFALGLRLLPICLVFTSFSAIATVATAYLWCIEKARMTCLLMAMGVLCNALVGWLLIDRWGVFAVAASTLAAQVLSFVLVVAYNTRHGLQLLPGTVILPAALFASVFGPWHALASLLGMIAIALGGESLLTTSARTKLCAQVANTLRPRTKPGY</sequence>
<dbReference type="EMBL" id="CP036272">
    <property type="protein sequence ID" value="QDT61187.1"/>
    <property type="molecule type" value="Genomic_DNA"/>
</dbReference>
<dbReference type="RefSeq" id="WP_145274994.1">
    <property type="nucleotide sequence ID" value="NZ_CP036272.1"/>
</dbReference>
<feature type="transmembrane region" description="Helical" evidence="6">
    <location>
        <begin position="421"/>
        <end position="442"/>
    </location>
</feature>
<evidence type="ECO:0000313" key="7">
    <source>
        <dbReference type="EMBL" id="QDT61187.1"/>
    </source>
</evidence>
<feature type="transmembrane region" description="Helical" evidence="6">
    <location>
        <begin position="236"/>
        <end position="265"/>
    </location>
</feature>
<organism evidence="7 8">
    <name type="scientific">Stieleria bergensis</name>
    <dbReference type="NCBI Taxonomy" id="2528025"/>
    <lineage>
        <taxon>Bacteria</taxon>
        <taxon>Pseudomonadati</taxon>
        <taxon>Planctomycetota</taxon>
        <taxon>Planctomycetia</taxon>
        <taxon>Pirellulales</taxon>
        <taxon>Pirellulaceae</taxon>
        <taxon>Stieleria</taxon>
    </lineage>
</organism>
<evidence type="ECO:0000313" key="8">
    <source>
        <dbReference type="Proteomes" id="UP000315003"/>
    </source>
</evidence>
<accession>A0A517SYG3</accession>
<feature type="transmembrane region" description="Helical" evidence="6">
    <location>
        <begin position="332"/>
        <end position="354"/>
    </location>
</feature>
<dbReference type="OrthoDB" id="256720at2"/>
<evidence type="ECO:0000256" key="5">
    <source>
        <dbReference type="ARBA" id="ARBA00023136"/>
    </source>
</evidence>
<dbReference type="AlphaFoldDB" id="A0A517SYG3"/>
<feature type="transmembrane region" description="Helical" evidence="6">
    <location>
        <begin position="194"/>
        <end position="215"/>
    </location>
</feature>
<feature type="transmembrane region" description="Helical" evidence="6">
    <location>
        <begin position="366"/>
        <end position="389"/>
    </location>
</feature>
<proteinExistence type="predicted"/>
<reference evidence="7 8" key="1">
    <citation type="submission" date="2019-02" db="EMBL/GenBank/DDBJ databases">
        <title>Deep-cultivation of Planctomycetes and their phenomic and genomic characterization uncovers novel biology.</title>
        <authorList>
            <person name="Wiegand S."/>
            <person name="Jogler M."/>
            <person name="Boedeker C."/>
            <person name="Pinto D."/>
            <person name="Vollmers J."/>
            <person name="Rivas-Marin E."/>
            <person name="Kohn T."/>
            <person name="Peeters S.H."/>
            <person name="Heuer A."/>
            <person name="Rast P."/>
            <person name="Oberbeckmann S."/>
            <person name="Bunk B."/>
            <person name="Jeske O."/>
            <person name="Meyerdierks A."/>
            <person name="Storesund J.E."/>
            <person name="Kallscheuer N."/>
            <person name="Luecker S."/>
            <person name="Lage O.M."/>
            <person name="Pohl T."/>
            <person name="Merkel B.J."/>
            <person name="Hornburger P."/>
            <person name="Mueller R.-W."/>
            <person name="Bruemmer F."/>
            <person name="Labrenz M."/>
            <person name="Spormann A.M."/>
            <person name="Op den Camp H."/>
            <person name="Overmann J."/>
            <person name="Amann R."/>
            <person name="Jetten M.S.M."/>
            <person name="Mascher T."/>
            <person name="Medema M.H."/>
            <person name="Devos D.P."/>
            <person name="Kaster A.-K."/>
            <person name="Ovreas L."/>
            <person name="Rohde M."/>
            <person name="Galperin M.Y."/>
            <person name="Jogler C."/>
        </authorList>
    </citation>
    <scope>NUCLEOTIDE SEQUENCE [LARGE SCALE GENOMIC DNA]</scope>
    <source>
        <strain evidence="7 8">SV_7m_r</strain>
    </source>
</reference>